<proteinExistence type="predicted"/>
<evidence type="ECO:0000313" key="1">
    <source>
        <dbReference type="EMBL" id="KAG0434013.1"/>
    </source>
</evidence>
<comment type="caution">
    <text evidence="1">The sequence shown here is derived from an EMBL/GenBank/DDBJ whole genome shotgun (WGS) entry which is preliminary data.</text>
</comment>
<reference evidence="1 2" key="1">
    <citation type="journal article" date="2020" name="Cell">
        <title>Large-Scale Comparative Analyses of Tick Genomes Elucidate Their Genetic Diversity and Vector Capacities.</title>
        <authorList>
            <consortium name="Tick Genome and Microbiome Consortium (TIGMIC)"/>
            <person name="Jia N."/>
            <person name="Wang J."/>
            <person name="Shi W."/>
            <person name="Du L."/>
            <person name="Sun Y."/>
            <person name="Zhan W."/>
            <person name="Jiang J.F."/>
            <person name="Wang Q."/>
            <person name="Zhang B."/>
            <person name="Ji P."/>
            <person name="Bell-Sakyi L."/>
            <person name="Cui X.M."/>
            <person name="Yuan T.T."/>
            <person name="Jiang B.G."/>
            <person name="Yang W.F."/>
            <person name="Lam T.T."/>
            <person name="Chang Q.C."/>
            <person name="Ding S.J."/>
            <person name="Wang X.J."/>
            <person name="Zhu J.G."/>
            <person name="Ruan X.D."/>
            <person name="Zhao L."/>
            <person name="Wei J.T."/>
            <person name="Ye R.Z."/>
            <person name="Que T.C."/>
            <person name="Du C.H."/>
            <person name="Zhou Y.H."/>
            <person name="Cheng J.X."/>
            <person name="Dai P.F."/>
            <person name="Guo W.B."/>
            <person name="Han X.H."/>
            <person name="Huang E.J."/>
            <person name="Li L.F."/>
            <person name="Wei W."/>
            <person name="Gao Y.C."/>
            <person name="Liu J.Z."/>
            <person name="Shao H.Z."/>
            <person name="Wang X."/>
            <person name="Wang C.C."/>
            <person name="Yang T.C."/>
            <person name="Huo Q.B."/>
            <person name="Li W."/>
            <person name="Chen H.Y."/>
            <person name="Chen S.E."/>
            <person name="Zhou L.G."/>
            <person name="Ni X.B."/>
            <person name="Tian J.H."/>
            <person name="Sheng Y."/>
            <person name="Liu T."/>
            <person name="Pan Y.S."/>
            <person name="Xia L.Y."/>
            <person name="Li J."/>
            <person name="Zhao F."/>
            <person name="Cao W.C."/>
        </authorList>
    </citation>
    <scope>NUCLEOTIDE SEQUENCE [LARGE SCALE GENOMIC DNA]</scope>
    <source>
        <strain evidence="1">Iper-2018</strain>
    </source>
</reference>
<organism evidence="1 2">
    <name type="scientific">Ixodes persulcatus</name>
    <name type="common">Taiga tick</name>
    <dbReference type="NCBI Taxonomy" id="34615"/>
    <lineage>
        <taxon>Eukaryota</taxon>
        <taxon>Metazoa</taxon>
        <taxon>Ecdysozoa</taxon>
        <taxon>Arthropoda</taxon>
        <taxon>Chelicerata</taxon>
        <taxon>Arachnida</taxon>
        <taxon>Acari</taxon>
        <taxon>Parasitiformes</taxon>
        <taxon>Ixodida</taxon>
        <taxon>Ixodoidea</taxon>
        <taxon>Ixodidae</taxon>
        <taxon>Ixodinae</taxon>
        <taxon>Ixodes</taxon>
    </lineage>
</organism>
<accession>A0AC60QKH6</accession>
<name>A0AC60QKH6_IXOPE</name>
<sequence length="304" mass="33454">MVHSSTAQFISQPALGPRTYTQAVQPAPSVTQRLFYSYPLLAGCVSLRGEGGRGSISFPRDRHFQPERVRHAYRFRRLAARFPPRRERASVATWTVLVEDRPVGWASALRWREQPRPERGAPPETVPEPFRGNTLEDRHPHEPVAVYDEAERRLLCPVCGVPELHRPTHLAGALHQARVAADWARRAAPPPAAPTAAPRPLEVAEAIRVLRQARPDLLRDPANEEAILDLDLQGGGGVGRSARHTAANRRLGGGGSQRFPVDDEHKRDGRCGRERVALGVAARSVGRTSNGNKPSLTTRNESSG</sequence>
<gene>
    <name evidence="1" type="ORF">HPB47_019417</name>
</gene>
<evidence type="ECO:0000313" key="2">
    <source>
        <dbReference type="Proteomes" id="UP000805193"/>
    </source>
</evidence>
<keyword evidence="2" id="KW-1185">Reference proteome</keyword>
<dbReference type="Proteomes" id="UP000805193">
    <property type="component" value="Unassembled WGS sequence"/>
</dbReference>
<protein>
    <submittedName>
        <fullName evidence="1">Uncharacterized protein</fullName>
    </submittedName>
</protein>
<dbReference type="EMBL" id="JABSTQ010008839">
    <property type="protein sequence ID" value="KAG0434013.1"/>
    <property type="molecule type" value="Genomic_DNA"/>
</dbReference>